<dbReference type="SMART" id="SM00342">
    <property type="entry name" value="HTH_ARAC"/>
    <property type="match status" value="1"/>
</dbReference>
<accession>A0ABS3Z0Q0</accession>
<reference evidence="5 6" key="1">
    <citation type="submission" date="2021-03" db="EMBL/GenBank/DDBJ databases">
        <title>Assistant Professor.</title>
        <authorList>
            <person name="Huq M.A."/>
        </authorList>
    </citation>
    <scope>NUCLEOTIDE SEQUENCE [LARGE SCALE GENOMIC DNA]</scope>
    <source>
        <strain evidence="5 6">MAH-29</strain>
    </source>
</reference>
<evidence type="ECO:0000259" key="4">
    <source>
        <dbReference type="PROSITE" id="PS01124"/>
    </source>
</evidence>
<name>A0ABS3Z0Q0_9BACT</name>
<dbReference type="Pfam" id="PF02311">
    <property type="entry name" value="AraC_binding"/>
    <property type="match status" value="1"/>
</dbReference>
<dbReference type="InterPro" id="IPR018060">
    <property type="entry name" value="HTH_AraC"/>
</dbReference>
<dbReference type="Gene3D" id="1.10.10.60">
    <property type="entry name" value="Homeodomain-like"/>
    <property type="match status" value="1"/>
</dbReference>
<evidence type="ECO:0000313" key="6">
    <source>
        <dbReference type="Proteomes" id="UP000677244"/>
    </source>
</evidence>
<keyword evidence="3" id="KW-0804">Transcription</keyword>
<proteinExistence type="predicted"/>
<dbReference type="SUPFAM" id="SSF46689">
    <property type="entry name" value="Homeodomain-like"/>
    <property type="match status" value="1"/>
</dbReference>
<organism evidence="5 6">
    <name type="scientific">Niastella soli</name>
    <dbReference type="NCBI Taxonomy" id="2821487"/>
    <lineage>
        <taxon>Bacteria</taxon>
        <taxon>Pseudomonadati</taxon>
        <taxon>Bacteroidota</taxon>
        <taxon>Chitinophagia</taxon>
        <taxon>Chitinophagales</taxon>
        <taxon>Chitinophagaceae</taxon>
        <taxon>Niastella</taxon>
    </lineage>
</organism>
<dbReference type="InterPro" id="IPR003313">
    <property type="entry name" value="AraC-bd"/>
</dbReference>
<evidence type="ECO:0000256" key="1">
    <source>
        <dbReference type="ARBA" id="ARBA00023015"/>
    </source>
</evidence>
<keyword evidence="6" id="KW-1185">Reference proteome</keyword>
<dbReference type="PANTHER" id="PTHR43280">
    <property type="entry name" value="ARAC-FAMILY TRANSCRIPTIONAL REGULATOR"/>
    <property type="match status" value="1"/>
</dbReference>
<dbReference type="RefSeq" id="WP_209141018.1">
    <property type="nucleotide sequence ID" value="NZ_JAGHKO010000005.1"/>
</dbReference>
<dbReference type="InterPro" id="IPR037923">
    <property type="entry name" value="HTH-like"/>
</dbReference>
<dbReference type="Pfam" id="PF12833">
    <property type="entry name" value="HTH_18"/>
    <property type="match status" value="1"/>
</dbReference>
<feature type="domain" description="HTH araC/xylS-type" evidence="4">
    <location>
        <begin position="192"/>
        <end position="290"/>
    </location>
</feature>
<sequence length="294" mass="34037">MSHQQLPVYSIHNLKESRFSPKDFMADHFPHYLEEHKDLRFPHKHSFYQLVYFAGGGGSHSIDFVHFPVEAGQLYFMVPGQVHSWDFEGQPEGFIVNFSEQYLSDFLANPRYLDQFNFFSGIVQEQVIVLPEGVRPALEGLLERIVREGNSEAVLKDDMVRTILVQLFILVSRHAGSETAKQTTNYNTVVLRNFQKLIDLHYKEKKLTKDYAAMLYITPNHLNALCKDVTGRSAGELIRDRVLLEAKRLLVNARLSIAQIATELQFMDNSYFSKFFKKYEGVTPEIFRKQHVKS</sequence>
<protein>
    <submittedName>
        <fullName evidence="5">Helix-turn-helix domain-containing protein</fullName>
    </submittedName>
</protein>
<keyword evidence="2" id="KW-0238">DNA-binding</keyword>
<dbReference type="InterPro" id="IPR009057">
    <property type="entry name" value="Homeodomain-like_sf"/>
</dbReference>
<evidence type="ECO:0000256" key="2">
    <source>
        <dbReference type="ARBA" id="ARBA00023125"/>
    </source>
</evidence>
<dbReference type="PROSITE" id="PS01124">
    <property type="entry name" value="HTH_ARAC_FAMILY_2"/>
    <property type="match status" value="1"/>
</dbReference>
<evidence type="ECO:0000256" key="3">
    <source>
        <dbReference type="ARBA" id="ARBA00023163"/>
    </source>
</evidence>
<evidence type="ECO:0000313" key="5">
    <source>
        <dbReference type="EMBL" id="MBO9202961.1"/>
    </source>
</evidence>
<keyword evidence="1" id="KW-0805">Transcription regulation</keyword>
<dbReference type="EMBL" id="JAGHKO010000005">
    <property type="protein sequence ID" value="MBO9202961.1"/>
    <property type="molecule type" value="Genomic_DNA"/>
</dbReference>
<dbReference type="PANTHER" id="PTHR43280:SF32">
    <property type="entry name" value="TRANSCRIPTIONAL REGULATORY PROTEIN"/>
    <property type="match status" value="1"/>
</dbReference>
<gene>
    <name evidence="5" type="ORF">J7I42_21905</name>
</gene>
<dbReference type="Proteomes" id="UP000677244">
    <property type="component" value="Unassembled WGS sequence"/>
</dbReference>
<comment type="caution">
    <text evidence="5">The sequence shown here is derived from an EMBL/GenBank/DDBJ whole genome shotgun (WGS) entry which is preliminary data.</text>
</comment>
<dbReference type="SUPFAM" id="SSF51215">
    <property type="entry name" value="Regulatory protein AraC"/>
    <property type="match status" value="1"/>
</dbReference>